<keyword evidence="1" id="KW-0347">Helicase</keyword>
<organism evidence="5 6">
    <name type="scientific">Brassica napus</name>
    <name type="common">Rape</name>
    <dbReference type="NCBI Taxonomy" id="3708"/>
    <lineage>
        <taxon>Eukaryota</taxon>
        <taxon>Viridiplantae</taxon>
        <taxon>Streptophyta</taxon>
        <taxon>Embryophyta</taxon>
        <taxon>Tracheophyta</taxon>
        <taxon>Spermatophyta</taxon>
        <taxon>Magnoliopsida</taxon>
        <taxon>eudicotyledons</taxon>
        <taxon>Gunneridae</taxon>
        <taxon>Pentapetalae</taxon>
        <taxon>rosids</taxon>
        <taxon>malvids</taxon>
        <taxon>Brassicales</taxon>
        <taxon>Brassicaceae</taxon>
        <taxon>Brassiceae</taxon>
        <taxon>Brassica</taxon>
    </lineage>
</organism>
<dbReference type="AlphaFoldDB" id="A0A078IML5"/>
<dbReference type="EMBL" id="HG994373">
    <property type="protein sequence ID" value="CAF1753691.1"/>
    <property type="molecule type" value="Genomic_DNA"/>
</dbReference>
<dbReference type="FunFam" id="3.40.50.300:FF:002884">
    <property type="entry name" value="ATP-dependent DNA helicase"/>
    <property type="match status" value="1"/>
</dbReference>
<dbReference type="CDD" id="cd18809">
    <property type="entry name" value="SF1_C_RecD"/>
    <property type="match status" value="1"/>
</dbReference>
<dbReference type="GO" id="GO:0006310">
    <property type="term" value="P:DNA recombination"/>
    <property type="evidence" value="ECO:0007669"/>
    <property type="project" value="UniProtKB-KW"/>
</dbReference>
<comment type="cofactor">
    <cofactor evidence="1">
        <name>Mg(2+)</name>
        <dbReference type="ChEBI" id="CHEBI:18420"/>
    </cofactor>
</comment>
<sequence>MEIEKILKSNGTSLSNWKKMPKPFRDVTDSQIFLILDELSYNREELREEHDRDILKMTDEQRKIYEEIMDAVIGKRGGVFFVYGFGGTGKTFLWRLLSAAIRSRGEIVLNVASSGIALLLLQGGRTAHSRFGEEIIYLSSDSIDPSDTRSVNDQALTPDFLNSIKASDNKLPFKMRRRQLPISVAFAIMINKSQGQSLSHVGIFLPRPVFSHGQLYVAISRVTSKKGLKILIVDEDGKPQKQTRNVVLISEFVFYPILCLFLFHRQVLVFHSISVCDYAQTM</sequence>
<keyword evidence="2" id="KW-0812">Transmembrane</keyword>
<keyword evidence="1" id="KW-0378">Hydrolase</keyword>
<dbReference type="OMA" id="SVCDYAQ"/>
<dbReference type="GO" id="GO:0006281">
    <property type="term" value="P:DNA repair"/>
    <property type="evidence" value="ECO:0007669"/>
    <property type="project" value="UniProtKB-KW"/>
</dbReference>
<dbReference type="PANTHER" id="PTHR10492">
    <property type="match status" value="1"/>
</dbReference>
<dbReference type="STRING" id="3708.A0A078IML5"/>
<protein>
    <recommendedName>
        <fullName evidence="1">ATP-dependent DNA helicase</fullName>
        <ecNumber evidence="1">5.6.2.3</ecNumber>
    </recommendedName>
</protein>
<keyword evidence="1" id="KW-0547">Nucleotide-binding</keyword>
<keyword evidence="2" id="KW-1133">Transmembrane helix</keyword>
<keyword evidence="6" id="KW-1185">Reference proteome</keyword>
<dbReference type="SUPFAM" id="SSF52540">
    <property type="entry name" value="P-loop containing nucleoside triphosphate hydrolases"/>
    <property type="match status" value="2"/>
</dbReference>
<evidence type="ECO:0000256" key="2">
    <source>
        <dbReference type="SAM" id="Phobius"/>
    </source>
</evidence>
<proteinExistence type="inferred from homology"/>
<keyword evidence="1" id="KW-0234">DNA repair</keyword>
<dbReference type="PaxDb" id="3708-A0A078IML5"/>
<keyword evidence="1" id="KW-0067">ATP-binding</keyword>
<dbReference type="EMBL" id="LK032971">
    <property type="protein sequence ID" value="CDY51167.1"/>
    <property type="molecule type" value="Genomic_DNA"/>
</dbReference>
<evidence type="ECO:0000259" key="3">
    <source>
        <dbReference type="Pfam" id="PF05970"/>
    </source>
</evidence>
<name>A0A078IML5_BRANA</name>
<dbReference type="Gene3D" id="3.40.50.300">
    <property type="entry name" value="P-loop containing nucleotide triphosphate hydrolases"/>
    <property type="match status" value="1"/>
</dbReference>
<evidence type="ECO:0000313" key="4">
    <source>
        <dbReference type="EMBL" id="CAF1753691.1"/>
    </source>
</evidence>
<dbReference type="Gramene" id="CDY51167">
    <property type="protein sequence ID" value="CDY51167"/>
    <property type="gene ID" value="GSBRNA2T00098359001"/>
</dbReference>
<dbReference type="PANTHER" id="PTHR10492:SF101">
    <property type="entry name" value="ATP-DEPENDENT DNA HELICASE"/>
    <property type="match status" value="1"/>
</dbReference>
<dbReference type="Proteomes" id="UP001295469">
    <property type="component" value="Chromosome C09"/>
</dbReference>
<evidence type="ECO:0000313" key="6">
    <source>
        <dbReference type="Proteomes" id="UP000028999"/>
    </source>
</evidence>
<dbReference type="InterPro" id="IPR027417">
    <property type="entry name" value="P-loop_NTPase"/>
</dbReference>
<dbReference type="InterPro" id="IPR010285">
    <property type="entry name" value="DNA_helicase_pif1-like_DEAD"/>
</dbReference>
<dbReference type="GO" id="GO:0005524">
    <property type="term" value="F:ATP binding"/>
    <property type="evidence" value="ECO:0007669"/>
    <property type="project" value="UniProtKB-KW"/>
</dbReference>
<accession>A0A078IML5</accession>
<evidence type="ECO:0000256" key="1">
    <source>
        <dbReference type="RuleBase" id="RU363044"/>
    </source>
</evidence>
<comment type="similarity">
    <text evidence="1">Belongs to the helicase family.</text>
</comment>
<gene>
    <name evidence="5" type="primary">BnaCnng20330D</name>
    <name evidence="4" type="ORF">DARMORV10_C09P41030.1</name>
    <name evidence="5" type="ORF">GSBRNA2T00098359001</name>
</gene>
<feature type="transmembrane region" description="Helical" evidence="2">
    <location>
        <begin position="246"/>
        <end position="263"/>
    </location>
</feature>
<comment type="catalytic activity">
    <reaction evidence="1">
        <text>ATP + H2O = ADP + phosphate + H(+)</text>
        <dbReference type="Rhea" id="RHEA:13065"/>
        <dbReference type="ChEBI" id="CHEBI:15377"/>
        <dbReference type="ChEBI" id="CHEBI:15378"/>
        <dbReference type="ChEBI" id="CHEBI:30616"/>
        <dbReference type="ChEBI" id="CHEBI:43474"/>
        <dbReference type="ChEBI" id="CHEBI:456216"/>
        <dbReference type="EC" id="5.6.2.3"/>
    </reaction>
</comment>
<dbReference type="GO" id="GO:0043139">
    <property type="term" value="F:5'-3' DNA helicase activity"/>
    <property type="evidence" value="ECO:0007669"/>
    <property type="project" value="UniProtKB-EC"/>
</dbReference>
<reference evidence="4" key="3">
    <citation type="submission" date="2021-01" db="EMBL/GenBank/DDBJ databases">
        <authorList>
            <consortium name="Genoscope - CEA"/>
            <person name="William W."/>
        </authorList>
    </citation>
    <scope>NUCLEOTIDE SEQUENCE</scope>
</reference>
<dbReference type="GO" id="GO:0000723">
    <property type="term" value="P:telomere maintenance"/>
    <property type="evidence" value="ECO:0007669"/>
    <property type="project" value="InterPro"/>
</dbReference>
<keyword evidence="1" id="KW-0227">DNA damage</keyword>
<dbReference type="GO" id="GO:0016787">
    <property type="term" value="F:hydrolase activity"/>
    <property type="evidence" value="ECO:0007669"/>
    <property type="project" value="UniProtKB-KW"/>
</dbReference>
<dbReference type="EC" id="5.6.2.3" evidence="1"/>
<dbReference type="Proteomes" id="UP000028999">
    <property type="component" value="Unassembled WGS sequence"/>
</dbReference>
<dbReference type="Pfam" id="PF05970">
    <property type="entry name" value="PIF1"/>
    <property type="match status" value="1"/>
</dbReference>
<feature type="domain" description="DNA helicase Pif1-like DEAD-box helicase" evidence="3">
    <location>
        <begin position="57"/>
        <end position="132"/>
    </location>
</feature>
<keyword evidence="1" id="KW-0233">DNA recombination</keyword>
<keyword evidence="2" id="KW-0472">Membrane</keyword>
<reference evidence="5 6" key="1">
    <citation type="journal article" date="2014" name="Science">
        <title>Plant genetics. Early allopolyploid evolution in the post-Neolithic Brassica napus oilseed genome.</title>
        <authorList>
            <person name="Chalhoub B."/>
            <person name="Denoeud F."/>
            <person name="Liu S."/>
            <person name="Parkin I.A."/>
            <person name="Tang H."/>
            <person name="Wang X."/>
            <person name="Chiquet J."/>
            <person name="Belcram H."/>
            <person name="Tong C."/>
            <person name="Samans B."/>
            <person name="Correa M."/>
            <person name="Da Silva C."/>
            <person name="Just J."/>
            <person name="Falentin C."/>
            <person name="Koh C.S."/>
            <person name="Le Clainche I."/>
            <person name="Bernard M."/>
            <person name="Bento P."/>
            <person name="Noel B."/>
            <person name="Labadie K."/>
            <person name="Alberti A."/>
            <person name="Charles M."/>
            <person name="Arnaud D."/>
            <person name="Guo H."/>
            <person name="Daviaud C."/>
            <person name="Alamery S."/>
            <person name="Jabbari K."/>
            <person name="Zhao M."/>
            <person name="Edger P.P."/>
            <person name="Chelaifa H."/>
            <person name="Tack D."/>
            <person name="Lassalle G."/>
            <person name="Mestiri I."/>
            <person name="Schnel N."/>
            <person name="Le Paslier M.C."/>
            <person name="Fan G."/>
            <person name="Renault V."/>
            <person name="Bayer P.E."/>
            <person name="Golicz A.A."/>
            <person name="Manoli S."/>
            <person name="Lee T.H."/>
            <person name="Thi V.H."/>
            <person name="Chalabi S."/>
            <person name="Hu Q."/>
            <person name="Fan C."/>
            <person name="Tollenaere R."/>
            <person name="Lu Y."/>
            <person name="Battail C."/>
            <person name="Shen J."/>
            <person name="Sidebottom C.H."/>
            <person name="Wang X."/>
            <person name="Canaguier A."/>
            <person name="Chauveau A."/>
            <person name="Berard A."/>
            <person name="Deniot G."/>
            <person name="Guan M."/>
            <person name="Liu Z."/>
            <person name="Sun F."/>
            <person name="Lim Y.P."/>
            <person name="Lyons E."/>
            <person name="Town C.D."/>
            <person name="Bancroft I."/>
            <person name="Wang X."/>
            <person name="Meng J."/>
            <person name="Ma J."/>
            <person name="Pires J.C."/>
            <person name="King G.J."/>
            <person name="Brunel D."/>
            <person name="Delourme R."/>
            <person name="Renard M."/>
            <person name="Aury J.M."/>
            <person name="Adams K.L."/>
            <person name="Batley J."/>
            <person name="Snowdon R.J."/>
            <person name="Tost J."/>
            <person name="Edwards D."/>
            <person name="Zhou Y."/>
            <person name="Hua W."/>
            <person name="Sharpe A.G."/>
            <person name="Paterson A.H."/>
            <person name="Guan C."/>
            <person name="Wincker P."/>
        </authorList>
    </citation>
    <scope>NUCLEOTIDE SEQUENCE [LARGE SCALE GENOMIC DNA]</scope>
    <source>
        <strain evidence="6">cv. Darmor-bzh</strain>
    </source>
</reference>
<evidence type="ECO:0000313" key="5">
    <source>
        <dbReference type="EMBL" id="CDY51167.1"/>
    </source>
</evidence>
<reference evidence="5" key="2">
    <citation type="submission" date="2014-06" db="EMBL/GenBank/DDBJ databases">
        <authorList>
            <person name="Genoscope - CEA"/>
        </authorList>
    </citation>
    <scope>NUCLEOTIDE SEQUENCE</scope>
</reference>